<evidence type="ECO:0000313" key="1">
    <source>
        <dbReference type="EMBL" id="JAV86866.1"/>
    </source>
</evidence>
<accession>A0A1Y1MS96</accession>
<sequence length="116" mass="12270">MAKNESLSMRLSRMTTALPQQPRLSTVCGTPSEASFVLQLLEVPTTSTCALVPVSSILAVPLVPLSRTLPMSLVLPDTSMPSSSLPDLVVILSAWPPSEPTLFPLSKMPVSPLVTA</sequence>
<organism evidence="1">
    <name type="scientific">Photinus pyralis</name>
    <name type="common">Common eastern firefly</name>
    <name type="synonym">Lampyris pyralis</name>
    <dbReference type="NCBI Taxonomy" id="7054"/>
    <lineage>
        <taxon>Eukaryota</taxon>
        <taxon>Metazoa</taxon>
        <taxon>Ecdysozoa</taxon>
        <taxon>Arthropoda</taxon>
        <taxon>Hexapoda</taxon>
        <taxon>Insecta</taxon>
        <taxon>Pterygota</taxon>
        <taxon>Neoptera</taxon>
        <taxon>Endopterygota</taxon>
        <taxon>Coleoptera</taxon>
        <taxon>Polyphaga</taxon>
        <taxon>Elateriformia</taxon>
        <taxon>Elateroidea</taxon>
        <taxon>Lampyridae</taxon>
        <taxon>Lampyrinae</taxon>
        <taxon>Photinus</taxon>
    </lineage>
</organism>
<proteinExistence type="predicted"/>
<dbReference type="AlphaFoldDB" id="A0A1Y1MS96"/>
<reference evidence="1" key="1">
    <citation type="journal article" date="2016" name="Sci. Rep.">
        <title>Molecular characterization of firefly nuptial gifts: a multi-omics approach sheds light on postcopulatory sexual selection.</title>
        <authorList>
            <person name="Al-Wathiqui N."/>
            <person name="Fallon T.R."/>
            <person name="South A."/>
            <person name="Weng J.K."/>
            <person name="Lewis S.M."/>
        </authorList>
    </citation>
    <scope>NUCLEOTIDE SEQUENCE</scope>
</reference>
<name>A0A1Y1MS96_PHOPY</name>
<dbReference type="EMBL" id="GEZM01026994">
    <property type="protein sequence ID" value="JAV86866.1"/>
    <property type="molecule type" value="Transcribed_RNA"/>
</dbReference>
<protein>
    <submittedName>
        <fullName evidence="1">Uncharacterized protein</fullName>
    </submittedName>
</protein>